<dbReference type="CDD" id="cd02970">
    <property type="entry name" value="PRX_like2"/>
    <property type="match status" value="1"/>
</dbReference>
<comment type="catalytic activity">
    <reaction evidence="11">
        <text>a hydroperoxide + [thioredoxin]-dithiol = an alcohol + [thioredoxin]-disulfide + H2O</text>
        <dbReference type="Rhea" id="RHEA:62620"/>
        <dbReference type="Rhea" id="RHEA-COMP:10698"/>
        <dbReference type="Rhea" id="RHEA-COMP:10700"/>
        <dbReference type="ChEBI" id="CHEBI:15377"/>
        <dbReference type="ChEBI" id="CHEBI:29950"/>
        <dbReference type="ChEBI" id="CHEBI:30879"/>
        <dbReference type="ChEBI" id="CHEBI:35924"/>
        <dbReference type="ChEBI" id="CHEBI:50058"/>
        <dbReference type="EC" id="1.11.1.24"/>
    </reaction>
</comment>
<feature type="domain" description="Thioredoxin" evidence="13">
    <location>
        <begin position="35"/>
        <end position="203"/>
    </location>
</feature>
<evidence type="ECO:0000313" key="15">
    <source>
        <dbReference type="Proteomes" id="UP001501153"/>
    </source>
</evidence>
<dbReference type="RefSeq" id="WP_345238084.1">
    <property type="nucleotide sequence ID" value="NZ_BAABGZ010000080.1"/>
</dbReference>
<dbReference type="InterPro" id="IPR000866">
    <property type="entry name" value="AhpC/TSA"/>
</dbReference>
<evidence type="ECO:0000256" key="11">
    <source>
        <dbReference type="ARBA" id="ARBA00049091"/>
    </source>
</evidence>
<organism evidence="14 15">
    <name type="scientific">Hymenobacter saemangeumensis</name>
    <dbReference type="NCBI Taxonomy" id="1084522"/>
    <lineage>
        <taxon>Bacteria</taxon>
        <taxon>Pseudomonadati</taxon>
        <taxon>Bacteroidota</taxon>
        <taxon>Cytophagia</taxon>
        <taxon>Cytophagales</taxon>
        <taxon>Hymenobacteraceae</taxon>
        <taxon>Hymenobacter</taxon>
    </lineage>
</organism>
<evidence type="ECO:0000256" key="6">
    <source>
        <dbReference type="ARBA" id="ARBA00023157"/>
    </source>
</evidence>
<comment type="caution">
    <text evidence="14">The sequence shown here is derived from an EMBL/GenBank/DDBJ whole genome shotgun (WGS) entry which is preliminary data.</text>
</comment>
<dbReference type="InterPro" id="IPR050924">
    <property type="entry name" value="Peroxiredoxin_BCP/PrxQ"/>
</dbReference>
<feature type="signal peptide" evidence="12">
    <location>
        <begin position="1"/>
        <end position="24"/>
    </location>
</feature>
<keyword evidence="7" id="KW-0676">Redox-active center</keyword>
<keyword evidence="4" id="KW-0049">Antioxidant</keyword>
<dbReference type="Pfam" id="PF00578">
    <property type="entry name" value="AhpC-TSA"/>
    <property type="match status" value="1"/>
</dbReference>
<evidence type="ECO:0000256" key="5">
    <source>
        <dbReference type="ARBA" id="ARBA00023002"/>
    </source>
</evidence>
<keyword evidence="5" id="KW-0560">Oxidoreductase</keyword>
<keyword evidence="6" id="KW-1015">Disulfide bond</keyword>
<evidence type="ECO:0000256" key="8">
    <source>
        <dbReference type="ARBA" id="ARBA00032824"/>
    </source>
</evidence>
<proteinExistence type="inferred from homology"/>
<dbReference type="PANTHER" id="PTHR42801:SF7">
    <property type="entry name" value="SLL1159 PROTEIN"/>
    <property type="match status" value="1"/>
</dbReference>
<evidence type="ECO:0000256" key="12">
    <source>
        <dbReference type="SAM" id="SignalP"/>
    </source>
</evidence>
<keyword evidence="3" id="KW-0575">Peroxidase</keyword>
<accession>A0ABP8IRG4</accession>
<feature type="chain" id="PRO_5047123570" description="thioredoxin-dependent peroxiredoxin" evidence="12">
    <location>
        <begin position="25"/>
        <end position="203"/>
    </location>
</feature>
<dbReference type="PANTHER" id="PTHR42801">
    <property type="entry name" value="THIOREDOXIN-DEPENDENT PEROXIDE REDUCTASE"/>
    <property type="match status" value="1"/>
</dbReference>
<evidence type="ECO:0000256" key="3">
    <source>
        <dbReference type="ARBA" id="ARBA00022559"/>
    </source>
</evidence>
<gene>
    <name evidence="14" type="ORF">GCM10023185_41640</name>
</gene>
<evidence type="ECO:0000256" key="2">
    <source>
        <dbReference type="ARBA" id="ARBA00013017"/>
    </source>
</evidence>
<dbReference type="PROSITE" id="PS51352">
    <property type="entry name" value="THIOREDOXIN_2"/>
    <property type="match status" value="1"/>
</dbReference>
<dbReference type="InterPro" id="IPR036249">
    <property type="entry name" value="Thioredoxin-like_sf"/>
</dbReference>
<reference evidence="15" key="1">
    <citation type="journal article" date="2019" name="Int. J. Syst. Evol. Microbiol.">
        <title>The Global Catalogue of Microorganisms (GCM) 10K type strain sequencing project: providing services to taxonomists for standard genome sequencing and annotation.</title>
        <authorList>
            <consortium name="The Broad Institute Genomics Platform"/>
            <consortium name="The Broad Institute Genome Sequencing Center for Infectious Disease"/>
            <person name="Wu L."/>
            <person name="Ma J."/>
        </authorList>
    </citation>
    <scope>NUCLEOTIDE SEQUENCE [LARGE SCALE GENOMIC DNA]</scope>
    <source>
        <strain evidence="15">JCM 17923</strain>
    </source>
</reference>
<name>A0ABP8IRG4_9BACT</name>
<evidence type="ECO:0000256" key="1">
    <source>
        <dbReference type="ARBA" id="ARBA00003330"/>
    </source>
</evidence>
<sequence>MNPRLLSIAAFAASAFLLPDVVKAQPGAPRTAEPLPVGSVAPAFKAKDAKGREVELKKLLKKGPVVLYFYRGQWCPYCNKQLSQLQDSLQLLTAKGAQVVVVTPETQENVGKTMEKTKASFSIVSDKGFVIMTAYHTAFTVDPATAQKYKGFGVDLRQANAASDDVLPVPATYVIGRDGRIRFTYFNPDYKQRVSVRRVAAAL</sequence>
<dbReference type="Gene3D" id="3.40.30.10">
    <property type="entry name" value="Glutaredoxin"/>
    <property type="match status" value="1"/>
</dbReference>
<dbReference type="EMBL" id="BAABGZ010000080">
    <property type="protein sequence ID" value="GAA4368683.1"/>
    <property type="molecule type" value="Genomic_DNA"/>
</dbReference>
<comment type="similarity">
    <text evidence="9">Belongs to the peroxiredoxin family. BCP/PrxQ subfamily.</text>
</comment>
<comment type="function">
    <text evidence="1">Thiol-specific peroxidase that catalyzes the reduction of hydrogen peroxide and organic hydroperoxides to water and alcohols, respectively. Plays a role in cell protection against oxidative stress by detoxifying peroxides and as sensor of hydrogen peroxide-mediated signaling events.</text>
</comment>
<dbReference type="EC" id="1.11.1.24" evidence="2"/>
<evidence type="ECO:0000256" key="7">
    <source>
        <dbReference type="ARBA" id="ARBA00023284"/>
    </source>
</evidence>
<dbReference type="InterPro" id="IPR013766">
    <property type="entry name" value="Thioredoxin_domain"/>
</dbReference>
<evidence type="ECO:0000256" key="10">
    <source>
        <dbReference type="ARBA" id="ARBA00042639"/>
    </source>
</evidence>
<evidence type="ECO:0000256" key="4">
    <source>
        <dbReference type="ARBA" id="ARBA00022862"/>
    </source>
</evidence>
<evidence type="ECO:0000256" key="9">
    <source>
        <dbReference type="ARBA" id="ARBA00038489"/>
    </source>
</evidence>
<evidence type="ECO:0000259" key="13">
    <source>
        <dbReference type="PROSITE" id="PS51352"/>
    </source>
</evidence>
<keyword evidence="15" id="KW-1185">Reference proteome</keyword>
<protein>
    <recommendedName>
        <fullName evidence="2">thioredoxin-dependent peroxiredoxin</fullName>
        <ecNumber evidence="2">1.11.1.24</ecNumber>
    </recommendedName>
    <alternativeName>
        <fullName evidence="8">Thioredoxin peroxidase</fullName>
    </alternativeName>
    <alternativeName>
        <fullName evidence="10">Thioredoxin-dependent peroxiredoxin Bcp</fullName>
    </alternativeName>
</protein>
<dbReference type="Proteomes" id="UP001501153">
    <property type="component" value="Unassembled WGS sequence"/>
</dbReference>
<dbReference type="SUPFAM" id="SSF52833">
    <property type="entry name" value="Thioredoxin-like"/>
    <property type="match status" value="1"/>
</dbReference>
<keyword evidence="12" id="KW-0732">Signal</keyword>
<evidence type="ECO:0000313" key="14">
    <source>
        <dbReference type="EMBL" id="GAA4368683.1"/>
    </source>
</evidence>